<name>A0A6F9E251_9BACL</name>
<dbReference type="Proteomes" id="UP000502196">
    <property type="component" value="Chromosome"/>
</dbReference>
<dbReference type="AlphaFoldDB" id="A0A6F9E251"/>
<sequence length="55" mass="6205">MLAEAMETGSRVRIMLFGSDEDGVWEGVLVLRNGRVYLDDHSGKKAGWWVPKGRK</sequence>
<evidence type="ECO:0000313" key="1">
    <source>
        <dbReference type="EMBL" id="CAB3390892.1"/>
    </source>
</evidence>
<accession>A0A6F9E251</accession>
<proteinExistence type="predicted"/>
<gene>
    <name evidence="1" type="ORF">COOX1_0640</name>
</gene>
<evidence type="ECO:0000313" key="2">
    <source>
        <dbReference type="Proteomes" id="UP000502196"/>
    </source>
</evidence>
<reference evidence="1 2" key="1">
    <citation type="submission" date="2020-04" db="EMBL/GenBank/DDBJ databases">
        <authorList>
            <person name="Hogendoorn C."/>
        </authorList>
    </citation>
    <scope>NUCLEOTIDE SEQUENCE [LARGE SCALE GENOMIC DNA]</scope>
    <source>
        <strain evidence="1">COOX1</strain>
    </source>
</reference>
<dbReference type="EMBL" id="LR792683">
    <property type="protein sequence ID" value="CAB3390892.1"/>
    <property type="molecule type" value="Genomic_DNA"/>
</dbReference>
<organism evidence="1 2">
    <name type="scientific">Kyrpidia spormannii</name>
    <dbReference type="NCBI Taxonomy" id="2055160"/>
    <lineage>
        <taxon>Bacteria</taxon>
        <taxon>Bacillati</taxon>
        <taxon>Bacillota</taxon>
        <taxon>Bacilli</taxon>
        <taxon>Bacillales</taxon>
        <taxon>Alicyclobacillaceae</taxon>
        <taxon>Kyrpidia</taxon>
    </lineage>
</organism>
<dbReference type="RefSeq" id="WP_232059587.1">
    <property type="nucleotide sequence ID" value="NZ_CP047972.1"/>
</dbReference>
<protein>
    <submittedName>
        <fullName evidence="1">Uncharacterized protein</fullName>
    </submittedName>
</protein>